<dbReference type="SMART" id="SM00267">
    <property type="entry name" value="GGDEF"/>
    <property type="match status" value="1"/>
</dbReference>
<dbReference type="Pfam" id="PF00990">
    <property type="entry name" value="GGDEF"/>
    <property type="match status" value="1"/>
</dbReference>
<dbReference type="RefSeq" id="WP_117545452.1">
    <property type="nucleotide sequence ID" value="NZ_JBKUNB010000025.1"/>
</dbReference>
<comment type="caution">
    <text evidence="2">The sequence shown here is derived from an EMBL/GenBank/DDBJ whole genome shotgun (WGS) entry which is preliminary data.</text>
</comment>
<dbReference type="InterPro" id="IPR050706">
    <property type="entry name" value="Cyclic-di-GMP_PDE-like"/>
</dbReference>
<dbReference type="EMBL" id="QVLV01000020">
    <property type="protein sequence ID" value="RGE56829.1"/>
    <property type="molecule type" value="Genomic_DNA"/>
</dbReference>
<dbReference type="Proteomes" id="UP000260812">
    <property type="component" value="Unassembled WGS sequence"/>
</dbReference>
<sequence length="308" mass="35003">MAYGLISLEKRLKENIKYYSLENLYDLDEIQRLFCSLCEALGTELLLTERHGEKVVCVGDFSGFEPDVVSDPGRKIRVADRTIGHLYAKLNQQAAGQTAEAVLDNVVELYSSLGEKQYRFRETAIYADELEEALEKDRYQAKHGEHVDALTGLLSRPSFDSRLKELAETGTAPDALICVNINDWKFVNENYGDEESDRLIKTVAGILKQEAKPEYVMGRVDGDVFYVVIEVPEDGEAEAYCRRVREACRAYEDAILAPSVAIGMVNRASVEEDFTALFSEAEYEMFRDKFDEKNMPGYRERLEKGLQR</sequence>
<dbReference type="Gene3D" id="3.30.70.270">
    <property type="match status" value="1"/>
</dbReference>
<accession>A0A3E3HYE9</accession>
<reference evidence="2 3" key="1">
    <citation type="submission" date="2018-08" db="EMBL/GenBank/DDBJ databases">
        <title>A genome reference for cultivated species of the human gut microbiota.</title>
        <authorList>
            <person name="Zou Y."/>
            <person name="Xue W."/>
            <person name="Luo G."/>
        </authorList>
    </citation>
    <scope>NUCLEOTIDE SEQUENCE [LARGE SCALE GENOMIC DNA]</scope>
    <source>
        <strain evidence="2 3">TF05-5AC</strain>
    </source>
</reference>
<feature type="domain" description="GGDEF" evidence="1">
    <location>
        <begin position="172"/>
        <end position="301"/>
    </location>
</feature>
<proteinExistence type="predicted"/>
<evidence type="ECO:0000313" key="3">
    <source>
        <dbReference type="Proteomes" id="UP000260812"/>
    </source>
</evidence>
<gene>
    <name evidence="2" type="ORF">DXC51_21955</name>
</gene>
<dbReference type="PROSITE" id="PS50887">
    <property type="entry name" value="GGDEF"/>
    <property type="match status" value="1"/>
</dbReference>
<evidence type="ECO:0000259" key="1">
    <source>
        <dbReference type="PROSITE" id="PS50887"/>
    </source>
</evidence>
<dbReference type="CDD" id="cd01949">
    <property type="entry name" value="GGDEF"/>
    <property type="match status" value="1"/>
</dbReference>
<organism evidence="2 3">
    <name type="scientific">Eisenbergiella massiliensis</name>
    <dbReference type="NCBI Taxonomy" id="1720294"/>
    <lineage>
        <taxon>Bacteria</taxon>
        <taxon>Bacillati</taxon>
        <taxon>Bacillota</taxon>
        <taxon>Clostridia</taxon>
        <taxon>Lachnospirales</taxon>
        <taxon>Lachnospiraceae</taxon>
        <taxon>Eisenbergiella</taxon>
    </lineage>
</organism>
<keyword evidence="3" id="KW-1185">Reference proteome</keyword>
<dbReference type="GO" id="GO:0071111">
    <property type="term" value="F:cyclic-guanylate-specific phosphodiesterase activity"/>
    <property type="evidence" value="ECO:0007669"/>
    <property type="project" value="InterPro"/>
</dbReference>
<dbReference type="NCBIfam" id="TIGR00254">
    <property type="entry name" value="GGDEF"/>
    <property type="match status" value="1"/>
</dbReference>
<dbReference type="InterPro" id="IPR043128">
    <property type="entry name" value="Rev_trsase/Diguanyl_cyclase"/>
</dbReference>
<dbReference type="GeneID" id="97989453"/>
<evidence type="ECO:0000313" key="2">
    <source>
        <dbReference type="EMBL" id="RGE56829.1"/>
    </source>
</evidence>
<dbReference type="InterPro" id="IPR000160">
    <property type="entry name" value="GGDEF_dom"/>
</dbReference>
<protein>
    <submittedName>
        <fullName evidence="2">GGDEF domain-containing protein</fullName>
    </submittedName>
</protein>
<dbReference type="InterPro" id="IPR029787">
    <property type="entry name" value="Nucleotide_cyclase"/>
</dbReference>
<dbReference type="PANTHER" id="PTHR33121">
    <property type="entry name" value="CYCLIC DI-GMP PHOSPHODIESTERASE PDEF"/>
    <property type="match status" value="1"/>
</dbReference>
<name>A0A3E3HYE9_9FIRM</name>
<dbReference type="PANTHER" id="PTHR33121:SF70">
    <property type="entry name" value="SIGNALING PROTEIN YKOW"/>
    <property type="match status" value="1"/>
</dbReference>
<dbReference type="AlphaFoldDB" id="A0A3E3HYE9"/>
<dbReference type="SUPFAM" id="SSF55073">
    <property type="entry name" value="Nucleotide cyclase"/>
    <property type="match status" value="1"/>
</dbReference>